<evidence type="ECO:0000313" key="8">
    <source>
        <dbReference type="Proteomes" id="UP000728032"/>
    </source>
</evidence>
<keyword evidence="4" id="KW-0862">Zinc</keyword>
<reference evidence="7" key="1">
    <citation type="submission" date="2020-11" db="EMBL/GenBank/DDBJ databases">
        <authorList>
            <person name="Tran Van P."/>
        </authorList>
    </citation>
    <scope>NUCLEOTIDE SEQUENCE</scope>
</reference>
<organism evidence="7">
    <name type="scientific">Oppiella nova</name>
    <dbReference type="NCBI Taxonomy" id="334625"/>
    <lineage>
        <taxon>Eukaryota</taxon>
        <taxon>Metazoa</taxon>
        <taxon>Ecdysozoa</taxon>
        <taxon>Arthropoda</taxon>
        <taxon>Chelicerata</taxon>
        <taxon>Arachnida</taxon>
        <taxon>Acari</taxon>
        <taxon>Acariformes</taxon>
        <taxon>Sarcoptiformes</taxon>
        <taxon>Oribatida</taxon>
        <taxon>Brachypylina</taxon>
        <taxon>Oppioidea</taxon>
        <taxon>Oppiidae</taxon>
        <taxon>Oppiella</taxon>
    </lineage>
</organism>
<dbReference type="Proteomes" id="UP000728032">
    <property type="component" value="Unassembled WGS sequence"/>
</dbReference>
<dbReference type="GO" id="GO:0045944">
    <property type="term" value="P:positive regulation of transcription by RNA polymerase II"/>
    <property type="evidence" value="ECO:0007669"/>
    <property type="project" value="UniProtKB-ARBA"/>
</dbReference>
<dbReference type="PANTHER" id="PTHR19818">
    <property type="entry name" value="ZINC FINGER PROTEIN ZIC AND GLI"/>
    <property type="match status" value="1"/>
</dbReference>
<dbReference type="OrthoDB" id="654211at2759"/>
<dbReference type="PANTHER" id="PTHR19818:SF158">
    <property type="entry name" value="C2H2-TYPE DOMAIN-CONTAINING PROTEIN-RELATED"/>
    <property type="match status" value="1"/>
</dbReference>
<accession>A0A7R9M4B0</accession>
<dbReference type="SUPFAM" id="SSF57667">
    <property type="entry name" value="beta-beta-alpha zinc fingers"/>
    <property type="match status" value="1"/>
</dbReference>
<keyword evidence="3 5" id="KW-0863">Zinc-finger</keyword>
<evidence type="ECO:0000256" key="4">
    <source>
        <dbReference type="ARBA" id="ARBA00022833"/>
    </source>
</evidence>
<dbReference type="InterPro" id="IPR036236">
    <property type="entry name" value="Znf_C2H2_sf"/>
</dbReference>
<dbReference type="InterPro" id="IPR050329">
    <property type="entry name" value="GLI_C2H2-zinc-finger"/>
</dbReference>
<keyword evidence="2" id="KW-0677">Repeat</keyword>
<dbReference type="GO" id="GO:0000981">
    <property type="term" value="F:DNA-binding transcription factor activity, RNA polymerase II-specific"/>
    <property type="evidence" value="ECO:0007669"/>
    <property type="project" value="TreeGrafter"/>
</dbReference>
<proteinExistence type="predicted"/>
<evidence type="ECO:0000256" key="2">
    <source>
        <dbReference type="ARBA" id="ARBA00022737"/>
    </source>
</evidence>
<dbReference type="GO" id="GO:0000978">
    <property type="term" value="F:RNA polymerase II cis-regulatory region sequence-specific DNA binding"/>
    <property type="evidence" value="ECO:0007669"/>
    <property type="project" value="TreeGrafter"/>
</dbReference>
<dbReference type="Gene3D" id="3.30.160.60">
    <property type="entry name" value="Classic Zinc Finger"/>
    <property type="match status" value="1"/>
</dbReference>
<dbReference type="EMBL" id="OC921067">
    <property type="protein sequence ID" value="CAD7653084.1"/>
    <property type="molecule type" value="Genomic_DNA"/>
</dbReference>
<sequence length="314" mass="37025">MISVCVNDWDGTGWSQWAGFEFNFGKAVMTITCNERDYLLEDCERANFQITIHSQNSTPDMGMDSKYVSLPMGHDINMDFHHIHIKRLPPFYDTNCRDYERTDTRSECQTQCWLSHYSRLCPDSNSLSTDGYNRFMFRAEHLVGDSFSRLKLADNMNGTNCTVTVSVDSWSIANRIKNMVFIKARLLISDLINAFNHNTINILNAYQYFHCFWPKCQFKTSRRNHFNRHNECRKQFTTKRHLLQHKSAVHLNEKRLKCNEDNCGKCFAQNSYLIAHKRTQKPFVCHFTDCDKLSFAFKYMNNHKRRHFGGKPFQ</sequence>
<dbReference type="EMBL" id="CAJPVJ010006242">
    <property type="protein sequence ID" value="CAG2170271.1"/>
    <property type="molecule type" value="Genomic_DNA"/>
</dbReference>
<evidence type="ECO:0000313" key="7">
    <source>
        <dbReference type="EMBL" id="CAD7653084.1"/>
    </source>
</evidence>
<dbReference type="InterPro" id="IPR013087">
    <property type="entry name" value="Znf_C2H2_type"/>
</dbReference>
<gene>
    <name evidence="7" type="ORF">ONB1V03_LOCUS9742</name>
</gene>
<protein>
    <recommendedName>
        <fullName evidence="6">C2H2-type domain-containing protein</fullName>
    </recommendedName>
</protein>
<keyword evidence="1" id="KW-0479">Metal-binding</keyword>
<evidence type="ECO:0000256" key="1">
    <source>
        <dbReference type="ARBA" id="ARBA00022723"/>
    </source>
</evidence>
<feature type="domain" description="C2H2-type" evidence="6">
    <location>
        <begin position="283"/>
        <end position="312"/>
    </location>
</feature>
<keyword evidence="8" id="KW-1185">Reference proteome</keyword>
<evidence type="ECO:0000256" key="3">
    <source>
        <dbReference type="ARBA" id="ARBA00022771"/>
    </source>
</evidence>
<feature type="domain" description="C2H2-type" evidence="6">
    <location>
        <begin position="226"/>
        <end position="255"/>
    </location>
</feature>
<evidence type="ECO:0000259" key="6">
    <source>
        <dbReference type="PROSITE" id="PS50157"/>
    </source>
</evidence>
<dbReference type="PROSITE" id="PS50157">
    <property type="entry name" value="ZINC_FINGER_C2H2_2"/>
    <property type="match status" value="3"/>
</dbReference>
<feature type="domain" description="C2H2-type" evidence="6">
    <location>
        <begin position="256"/>
        <end position="280"/>
    </location>
</feature>
<dbReference type="GO" id="GO:0005634">
    <property type="term" value="C:nucleus"/>
    <property type="evidence" value="ECO:0007669"/>
    <property type="project" value="UniProtKB-ARBA"/>
</dbReference>
<dbReference type="SMART" id="SM00355">
    <property type="entry name" value="ZnF_C2H2"/>
    <property type="match status" value="3"/>
</dbReference>
<name>A0A7R9M4B0_9ACAR</name>
<dbReference type="GO" id="GO:0008270">
    <property type="term" value="F:zinc ion binding"/>
    <property type="evidence" value="ECO:0007669"/>
    <property type="project" value="UniProtKB-KW"/>
</dbReference>
<dbReference type="AlphaFoldDB" id="A0A7R9M4B0"/>
<evidence type="ECO:0000256" key="5">
    <source>
        <dbReference type="PROSITE-ProRule" id="PRU00042"/>
    </source>
</evidence>